<name>A0A9P8V6N5_9PEZI</name>
<keyword evidence="2" id="KW-1185">Reference proteome</keyword>
<accession>A0A9P8V6N5</accession>
<organism evidence="1 2">
    <name type="scientific">Plectosphaerella plurivora</name>
    <dbReference type="NCBI Taxonomy" id="936078"/>
    <lineage>
        <taxon>Eukaryota</taxon>
        <taxon>Fungi</taxon>
        <taxon>Dikarya</taxon>
        <taxon>Ascomycota</taxon>
        <taxon>Pezizomycotina</taxon>
        <taxon>Sordariomycetes</taxon>
        <taxon>Hypocreomycetidae</taxon>
        <taxon>Glomerellales</taxon>
        <taxon>Plectosphaerellaceae</taxon>
        <taxon>Plectosphaerella</taxon>
    </lineage>
</organism>
<evidence type="ECO:0000313" key="2">
    <source>
        <dbReference type="Proteomes" id="UP000770015"/>
    </source>
</evidence>
<dbReference type="EMBL" id="JAGSXJ010000020">
    <property type="protein sequence ID" value="KAH6679957.1"/>
    <property type="molecule type" value="Genomic_DNA"/>
</dbReference>
<evidence type="ECO:0000313" key="1">
    <source>
        <dbReference type="EMBL" id="KAH6679957.1"/>
    </source>
</evidence>
<protein>
    <submittedName>
        <fullName evidence="1">Uncharacterized protein</fullName>
    </submittedName>
</protein>
<sequence>MATALGIEPAWLYADWTAFQMLPTLEDDAMCYFYHTTLSNLSAEDPTRYLHSQIPYLYGSSPSGSAFRLAAEAMAYAASRDRLPRAGLLCRKRYIEAVNAIRDAIEDPEEVRDDHTVYAILLLCGYETMLRDPELPPTWGAHVDGAAAVLKFRGIGDLHSPLTRRLFSFVRKSVVIGNLQTCLPIDQVFAEPDAALVATDPESQLVSIAAKIPDLQHRSNTIFSQSQGSSELERTALLFCAKDLDQQLLEWRCNLSSSWSYTIAASVSGSVHSEFTLKKIHRYPDFYTARVWNFYRVSRLIVLSILIRASSSSSARPDSREHADVGEVQEQSAELIDEICSSVPFLLGHDLSKMTLPSHGKASTQRNSSATHAGRFSLIWPLHVASGCSFISESQRSWMQGHLRAIAEQGEAQAHIVSLTKSQILAGGPDNDRFDCV</sequence>
<dbReference type="Proteomes" id="UP000770015">
    <property type="component" value="Unassembled WGS sequence"/>
</dbReference>
<proteinExistence type="predicted"/>
<dbReference type="OrthoDB" id="4220372at2759"/>
<dbReference type="AlphaFoldDB" id="A0A9P8V6N5"/>
<reference evidence="1" key="1">
    <citation type="journal article" date="2021" name="Nat. Commun.">
        <title>Genetic determinants of endophytism in the Arabidopsis root mycobiome.</title>
        <authorList>
            <person name="Mesny F."/>
            <person name="Miyauchi S."/>
            <person name="Thiergart T."/>
            <person name="Pickel B."/>
            <person name="Atanasova L."/>
            <person name="Karlsson M."/>
            <person name="Huettel B."/>
            <person name="Barry K.W."/>
            <person name="Haridas S."/>
            <person name="Chen C."/>
            <person name="Bauer D."/>
            <person name="Andreopoulos W."/>
            <person name="Pangilinan J."/>
            <person name="LaButti K."/>
            <person name="Riley R."/>
            <person name="Lipzen A."/>
            <person name="Clum A."/>
            <person name="Drula E."/>
            <person name="Henrissat B."/>
            <person name="Kohler A."/>
            <person name="Grigoriev I.V."/>
            <person name="Martin F.M."/>
            <person name="Hacquard S."/>
        </authorList>
    </citation>
    <scope>NUCLEOTIDE SEQUENCE</scope>
    <source>
        <strain evidence="1">MPI-SDFR-AT-0117</strain>
    </source>
</reference>
<dbReference type="PANTHER" id="PTHR38791">
    <property type="entry name" value="ZN(II)2CYS6 TRANSCRIPTION FACTOR (EUROFUNG)-RELATED-RELATED"/>
    <property type="match status" value="1"/>
</dbReference>
<dbReference type="InterPro" id="IPR053175">
    <property type="entry name" value="DHMBA_Reg_Transcription_Factor"/>
</dbReference>
<comment type="caution">
    <text evidence="1">The sequence shown here is derived from an EMBL/GenBank/DDBJ whole genome shotgun (WGS) entry which is preliminary data.</text>
</comment>
<gene>
    <name evidence="1" type="ORF">F5X68DRAFT_263657</name>
</gene>